<protein>
    <recommendedName>
        <fullName evidence="11">8-oxo-dGTP diphosphatase</fullName>
        <ecNumber evidence="11">3.6.1.55</ecNumber>
    </recommendedName>
</protein>
<dbReference type="GO" id="GO:0008413">
    <property type="term" value="F:8-oxo-7,8-dihydroguanosine triphosphate pyrophosphatase activity"/>
    <property type="evidence" value="ECO:0007669"/>
    <property type="project" value="TreeGrafter"/>
</dbReference>
<dbReference type="Gene3D" id="3.90.79.10">
    <property type="entry name" value="Nucleoside Triphosphate Pyrophosphohydrolase"/>
    <property type="match status" value="1"/>
</dbReference>
<dbReference type="STRING" id="1032480.MLP_19240"/>
<evidence type="ECO:0000259" key="12">
    <source>
        <dbReference type="PROSITE" id="PS51462"/>
    </source>
</evidence>
<evidence type="ECO:0000256" key="7">
    <source>
        <dbReference type="ARBA" id="ARBA00022801"/>
    </source>
</evidence>
<dbReference type="PANTHER" id="PTHR47707:SF1">
    <property type="entry name" value="NUDIX HYDROLASE FAMILY PROTEIN"/>
    <property type="match status" value="1"/>
</dbReference>
<dbReference type="InterPro" id="IPR047127">
    <property type="entry name" value="MutT-like"/>
</dbReference>
<keyword evidence="14" id="KW-1185">Reference proteome</keyword>
<comment type="similarity">
    <text evidence="2">Belongs to the Nudix hydrolase family.</text>
</comment>
<evidence type="ECO:0000256" key="6">
    <source>
        <dbReference type="ARBA" id="ARBA00022763"/>
    </source>
</evidence>
<dbReference type="GO" id="GO:0044716">
    <property type="term" value="F:8-oxo-GDP phosphatase activity"/>
    <property type="evidence" value="ECO:0007669"/>
    <property type="project" value="TreeGrafter"/>
</dbReference>
<evidence type="ECO:0000256" key="8">
    <source>
        <dbReference type="ARBA" id="ARBA00022842"/>
    </source>
</evidence>
<dbReference type="SUPFAM" id="SSF55811">
    <property type="entry name" value="Nudix"/>
    <property type="match status" value="1"/>
</dbReference>
<keyword evidence="6" id="KW-0227">DNA damage</keyword>
<dbReference type="GO" id="GO:0006281">
    <property type="term" value="P:DNA repair"/>
    <property type="evidence" value="ECO:0007669"/>
    <property type="project" value="UniProtKB-KW"/>
</dbReference>
<evidence type="ECO:0000256" key="1">
    <source>
        <dbReference type="ARBA" id="ARBA00001946"/>
    </source>
</evidence>
<dbReference type="CDD" id="cd03425">
    <property type="entry name" value="NUDIX_MutT_NudA_like"/>
    <property type="match status" value="1"/>
</dbReference>
<evidence type="ECO:0000256" key="2">
    <source>
        <dbReference type="ARBA" id="ARBA00005582"/>
    </source>
</evidence>
<evidence type="ECO:0000256" key="4">
    <source>
        <dbReference type="ARBA" id="ARBA00022705"/>
    </source>
</evidence>
<dbReference type="GO" id="GO:0046872">
    <property type="term" value="F:metal ion binding"/>
    <property type="evidence" value="ECO:0007669"/>
    <property type="project" value="UniProtKB-KW"/>
</dbReference>
<reference evidence="13 14" key="1">
    <citation type="submission" date="2011-05" db="EMBL/GenBank/DDBJ databases">
        <title>Whole genome sequence of Microlunatus phosphovorus NM-1.</title>
        <authorList>
            <person name="Hosoyama A."/>
            <person name="Sasaki K."/>
            <person name="Harada T."/>
            <person name="Igarashi R."/>
            <person name="Kawakoshi A."/>
            <person name="Sasagawa M."/>
            <person name="Fukada J."/>
            <person name="Nakamura S."/>
            <person name="Katano Y."/>
            <person name="Hanada S."/>
            <person name="Kamagata Y."/>
            <person name="Nakamura N."/>
            <person name="Yamazaki S."/>
            <person name="Fujita N."/>
        </authorList>
    </citation>
    <scope>NUCLEOTIDE SEQUENCE [LARGE SCALE GENOMIC DNA]</scope>
    <source>
        <strain evidence="14">ATCC 700054 / DSM 10555 / JCM 9379 / NBRC 101784 / NCIMB 13414 / VKM Ac-1990 / NM-1</strain>
    </source>
</reference>
<organism evidence="13 14">
    <name type="scientific">Microlunatus phosphovorus (strain ATCC 700054 / DSM 10555 / JCM 9379 / NBRC 101784 / NCIMB 13414 / VKM Ac-1990 / NM-1)</name>
    <dbReference type="NCBI Taxonomy" id="1032480"/>
    <lineage>
        <taxon>Bacteria</taxon>
        <taxon>Bacillati</taxon>
        <taxon>Actinomycetota</taxon>
        <taxon>Actinomycetes</taxon>
        <taxon>Propionibacteriales</taxon>
        <taxon>Propionibacteriaceae</taxon>
        <taxon>Microlunatus</taxon>
    </lineage>
</organism>
<dbReference type="GO" id="GO:0006260">
    <property type="term" value="P:DNA replication"/>
    <property type="evidence" value="ECO:0007669"/>
    <property type="project" value="UniProtKB-KW"/>
</dbReference>
<dbReference type="InterPro" id="IPR029119">
    <property type="entry name" value="MutY_C"/>
</dbReference>
<dbReference type="InterPro" id="IPR015797">
    <property type="entry name" value="NUDIX_hydrolase-like_dom_sf"/>
</dbReference>
<evidence type="ECO:0000256" key="9">
    <source>
        <dbReference type="ARBA" id="ARBA00023204"/>
    </source>
</evidence>
<evidence type="ECO:0000313" key="13">
    <source>
        <dbReference type="EMBL" id="BAK34938.1"/>
    </source>
</evidence>
<comment type="cofactor">
    <cofactor evidence="1">
        <name>Mg(2+)</name>
        <dbReference type="ChEBI" id="CHEBI:18420"/>
    </cofactor>
</comment>
<dbReference type="HOGENOM" id="CLU_037162_19_3_11"/>
<dbReference type="OrthoDB" id="9804442at2"/>
<dbReference type="PANTHER" id="PTHR47707">
    <property type="entry name" value="8-OXO-DGTP DIPHOSPHATASE"/>
    <property type="match status" value="1"/>
</dbReference>
<keyword evidence="9" id="KW-0234">DNA repair</keyword>
<dbReference type="InterPro" id="IPR000086">
    <property type="entry name" value="NUDIX_hydrolase_dom"/>
</dbReference>
<keyword evidence="8" id="KW-0460">Magnesium</keyword>
<dbReference type="EMBL" id="AP012204">
    <property type="protein sequence ID" value="BAK34938.1"/>
    <property type="molecule type" value="Genomic_DNA"/>
</dbReference>
<dbReference type="InterPro" id="IPR020476">
    <property type="entry name" value="Nudix_hydrolase"/>
</dbReference>
<dbReference type="Proteomes" id="UP000007947">
    <property type="component" value="Chromosome"/>
</dbReference>
<dbReference type="PROSITE" id="PS51462">
    <property type="entry name" value="NUDIX"/>
    <property type="match status" value="1"/>
</dbReference>
<dbReference type="eggNOG" id="COG0494">
    <property type="taxonomic scope" value="Bacteria"/>
</dbReference>
<gene>
    <name evidence="13" type="ordered locus">MLP_19240</name>
</gene>
<dbReference type="GO" id="GO:0035539">
    <property type="term" value="F:8-oxo-7,8-dihydrodeoxyguanosine triphosphate pyrophosphatase activity"/>
    <property type="evidence" value="ECO:0007669"/>
    <property type="project" value="UniProtKB-EC"/>
</dbReference>
<dbReference type="GO" id="GO:0044715">
    <property type="term" value="F:8-oxo-dGDP phosphatase activity"/>
    <property type="evidence" value="ECO:0007669"/>
    <property type="project" value="TreeGrafter"/>
</dbReference>
<dbReference type="EC" id="3.6.1.55" evidence="11"/>
<proteinExistence type="inferred from homology"/>
<keyword evidence="3" id="KW-0515">Mutator protein</keyword>
<feature type="domain" description="Nudix hydrolase" evidence="12">
    <location>
        <begin position="2"/>
        <end position="129"/>
    </location>
</feature>
<sequence>MKRIHVVGAVITKDGQVLCAQRGPAGSLAGLWEFPGGKIEHGETPRAALEREIAEELRCDVEVGESVTTTTYEYDFGIVTLTTFSCRLIGGTPELTEHAAIRWLPPGELDTIDWAPADVPAVVRIQELSRAKELGS</sequence>
<dbReference type="PRINTS" id="PR00502">
    <property type="entry name" value="NUDIXFAMILY"/>
</dbReference>
<evidence type="ECO:0000256" key="10">
    <source>
        <dbReference type="ARBA" id="ARBA00035861"/>
    </source>
</evidence>
<evidence type="ECO:0000256" key="3">
    <source>
        <dbReference type="ARBA" id="ARBA00022457"/>
    </source>
</evidence>
<keyword evidence="5" id="KW-0479">Metal-binding</keyword>
<accession>F5XT66</accession>
<evidence type="ECO:0000313" key="14">
    <source>
        <dbReference type="Proteomes" id="UP000007947"/>
    </source>
</evidence>
<dbReference type="Pfam" id="PF14815">
    <property type="entry name" value="NUDIX_4"/>
    <property type="match status" value="1"/>
</dbReference>
<dbReference type="KEGG" id="mph:MLP_19240"/>
<comment type="catalytic activity">
    <reaction evidence="10">
        <text>8-oxo-dGTP + H2O = 8-oxo-dGMP + diphosphate + H(+)</text>
        <dbReference type="Rhea" id="RHEA:31575"/>
        <dbReference type="ChEBI" id="CHEBI:15377"/>
        <dbReference type="ChEBI" id="CHEBI:15378"/>
        <dbReference type="ChEBI" id="CHEBI:33019"/>
        <dbReference type="ChEBI" id="CHEBI:63224"/>
        <dbReference type="ChEBI" id="CHEBI:77896"/>
        <dbReference type="EC" id="3.6.1.55"/>
    </reaction>
</comment>
<dbReference type="RefSeq" id="WP_013862812.1">
    <property type="nucleotide sequence ID" value="NC_015635.1"/>
</dbReference>
<evidence type="ECO:0000256" key="5">
    <source>
        <dbReference type="ARBA" id="ARBA00022723"/>
    </source>
</evidence>
<keyword evidence="4" id="KW-0235">DNA replication</keyword>
<keyword evidence="7 13" id="KW-0378">Hydrolase</keyword>
<evidence type="ECO:0000256" key="11">
    <source>
        <dbReference type="ARBA" id="ARBA00038905"/>
    </source>
</evidence>
<name>F5XT66_MICPN</name>
<dbReference type="AlphaFoldDB" id="F5XT66"/>